<feature type="domain" description="PA14" evidence="2">
    <location>
        <begin position="234"/>
        <end position="398"/>
    </location>
</feature>
<dbReference type="InterPro" id="IPR037524">
    <property type="entry name" value="PA14/GLEYA"/>
</dbReference>
<dbReference type="PROSITE" id="PS51820">
    <property type="entry name" value="PA14"/>
    <property type="match status" value="1"/>
</dbReference>
<sequence>MKRKQLFRQTLLLLLFVVSQIMWGQCINETFATAGTKPTGWAGTGSVNTSSDPAHAAGGSGYCWNLGSGQTAITPAVDYPQSISFYLDASGSGGQTVTLAYSINGGSYVNLTPTFSATTAGATVGIADLPAAVKTATAVKIRFTSGSNTAYVDNVVVTCGTSTPTQATTPTITLAGTSVGTDTYANTATVTLVSAGSDAIYYTTDGSDPTISSTPYSAPFTITTIGATTIKAIATVAGLTNSTVATKAITIVSQIPPVNDLCSNAQVLMAGATANGTLLYSTYAAPVSAGNSGKDVWYQYTATVSGSHTFTVQGFKIAPNDTSADVDLQLFGGSCPTSSTYLVNSTTSSNIETITTNLTAGTTYYLRVFAYNTNAEASTFTVGLTAPAPPTPPVITNEGALPNATVGTAIATFNVISSGSAATYSSANLPSGLSISSAGAITGTPTVSGTNIPFTVTATNSEGSDDGNYTITIAQGVQTSANNTSYNLVSGAANTTLSATTNAGKTITYVSNNNNVIDIQNGNEIHVVGIGSTTITASASGDANWNAYNATINVEVISAVVYQKINSLTDLTDGEYVIADANDEVAASNVITNGALVTNAITPTSGQIINPAANTVWNLVKTGNVFTIQSVASSKFVNFISSTNLSVVDAVANNNQKWDITYTSGSNAHFTIASAADASRIFKYNSGLTAPGFKAYTTSTQSPEVSLYKKVSAAVTTWNGTGWNNGVPTSSTDAIIAGLYSTTIQPNLTGNTITINNGGVLEVTSGKTVTATNVIVNDGGNFIQRDGSTLTNTGAFNVLKNTTSAANKYVFWASPMVSQNIFGIYTTTPQYVMAYDSATDYYTTLSNPATSIPGVGYSVKMPAANAIATFGGASAQPNNGNVVVALNNTSTNKYNLIGNPYSSNVDLNAFYNANSSSVGSTFWFWDNTSNSVTTQSGNTTTNVGYATYNAAGSGTWIEAPTSLASHSGNSATIGQGFIVEATGTAATFTNAMRISTTGNTFNKLNGNDTGKFWLKLATPYGSNTTLAVNYEVGAQNTFDAFDSRSMGMGSDAFYSTVGTEKLVIQGRSPFTVDDVVPLGNKHFEAGNFVISLTQKEGVFNNGQAIYLHDKNLGTYTNLQTGSYSFSANAEEFTNRFEIVYKLNVLGTQEIEKTTFEVYRDGEGFVAINSKNIEKLEIYDASGRKVMELKPNADSVKFKLQTKGMYILRAISAGKEYTKKLVK</sequence>
<dbReference type="SUPFAM" id="SSF50370">
    <property type="entry name" value="Ricin B-like lectins"/>
    <property type="match status" value="1"/>
</dbReference>
<dbReference type="InterPro" id="IPR056600">
    <property type="entry name" value="GBD_T9SS_assoc"/>
</dbReference>
<dbReference type="Pfam" id="PF23759">
    <property type="entry name" value="GBD_T9SS_assoc"/>
    <property type="match status" value="1"/>
</dbReference>
<dbReference type="InterPro" id="IPR026444">
    <property type="entry name" value="Secre_tail"/>
</dbReference>
<dbReference type="InterPro" id="IPR036116">
    <property type="entry name" value="FN3_sf"/>
</dbReference>
<name>A0ABS8A546_9FLAO</name>
<keyword evidence="4" id="KW-1185">Reference proteome</keyword>
<protein>
    <submittedName>
        <fullName evidence="3">Chitobiase/beta-hexosaminidase C-terminal domain-containing protein</fullName>
    </submittedName>
</protein>
<evidence type="ECO:0000313" key="4">
    <source>
        <dbReference type="Proteomes" id="UP000618240"/>
    </source>
</evidence>
<dbReference type="NCBIfam" id="TIGR04183">
    <property type="entry name" value="Por_Secre_tail"/>
    <property type="match status" value="1"/>
</dbReference>
<dbReference type="InterPro" id="IPR035992">
    <property type="entry name" value="Ricin_B-like_lectins"/>
</dbReference>
<gene>
    <name evidence="3" type="ORF">JI747_018125</name>
</gene>
<dbReference type="Proteomes" id="UP000618240">
    <property type="component" value="Unassembled WGS sequence"/>
</dbReference>
<dbReference type="Gene3D" id="2.60.120.380">
    <property type="match status" value="1"/>
</dbReference>
<accession>A0ABS8A546</accession>
<proteinExistence type="predicted"/>
<dbReference type="InterPro" id="IPR015919">
    <property type="entry name" value="Cadherin-like_sf"/>
</dbReference>
<evidence type="ECO:0000259" key="2">
    <source>
        <dbReference type="PROSITE" id="PS51820"/>
    </source>
</evidence>
<evidence type="ECO:0000256" key="1">
    <source>
        <dbReference type="ARBA" id="ARBA00022729"/>
    </source>
</evidence>
<dbReference type="SUPFAM" id="SSF49265">
    <property type="entry name" value="Fibronectin type III"/>
    <property type="match status" value="1"/>
</dbReference>
<dbReference type="InterPro" id="IPR013783">
    <property type="entry name" value="Ig-like_fold"/>
</dbReference>
<dbReference type="EMBL" id="JAERSE020000005">
    <property type="protein sequence ID" value="MCA6069088.1"/>
    <property type="molecule type" value="Genomic_DNA"/>
</dbReference>
<dbReference type="InterPro" id="IPR059177">
    <property type="entry name" value="GH29D-like_dom"/>
</dbReference>
<evidence type="ECO:0000313" key="3">
    <source>
        <dbReference type="EMBL" id="MCA6069088.1"/>
    </source>
</evidence>
<dbReference type="Gene3D" id="2.60.40.10">
    <property type="entry name" value="Immunoglobulins"/>
    <property type="match status" value="1"/>
</dbReference>
<dbReference type="Gene3D" id="2.80.10.50">
    <property type="match status" value="1"/>
</dbReference>
<dbReference type="Pfam" id="PF13290">
    <property type="entry name" value="CHB_HEX_C_1"/>
    <property type="match status" value="1"/>
</dbReference>
<organism evidence="3 4">
    <name type="scientific">Chryseobacterium tagetis</name>
    <dbReference type="NCBI Taxonomy" id="2801334"/>
    <lineage>
        <taxon>Bacteria</taxon>
        <taxon>Pseudomonadati</taxon>
        <taxon>Bacteroidota</taxon>
        <taxon>Flavobacteriia</taxon>
        <taxon>Flavobacteriales</taxon>
        <taxon>Weeksellaceae</taxon>
        <taxon>Chryseobacterium group</taxon>
        <taxon>Chryseobacterium</taxon>
    </lineage>
</organism>
<keyword evidence="1" id="KW-0732">Signal</keyword>
<reference evidence="3 4" key="1">
    <citation type="submission" date="2021-09" db="EMBL/GenBank/DDBJ databases">
        <title>Genome sequencing and assembly of Chryseobacterium sp. RG1.</title>
        <authorList>
            <person name="Chhetri G."/>
        </authorList>
    </citation>
    <scope>NUCLEOTIDE SEQUENCE [LARGE SCALE GENOMIC DNA]</scope>
    <source>
        <strain evidence="3 4">RG1</strain>
    </source>
</reference>
<dbReference type="RefSeq" id="WP_225690277.1">
    <property type="nucleotide sequence ID" value="NZ_JAERSE020000005.1"/>
</dbReference>
<dbReference type="SUPFAM" id="SSF49313">
    <property type="entry name" value="Cadherin-like"/>
    <property type="match status" value="1"/>
</dbReference>
<comment type="caution">
    <text evidence="3">The sequence shown here is derived from an EMBL/GenBank/DDBJ whole genome shotgun (WGS) entry which is preliminary data.</text>
</comment>